<dbReference type="PROSITE" id="PS01217">
    <property type="entry name" value="SUCCINYL_COA_LIG_3"/>
    <property type="match status" value="1"/>
</dbReference>
<protein>
    <recommendedName>
        <fullName evidence="7">Succinate--CoA ligase [ADP-forming] subunit beta</fullName>
        <ecNumber evidence="7">6.2.1.5</ecNumber>
    </recommendedName>
    <alternativeName>
        <fullName evidence="7">Succinyl-CoA synthetase subunit beta</fullName>
        <shortName evidence="7">SCS-beta</shortName>
    </alternativeName>
</protein>
<keyword evidence="5 7" id="KW-0067">ATP-binding</keyword>
<dbReference type="InterPro" id="IPR011761">
    <property type="entry name" value="ATP-grasp"/>
</dbReference>
<dbReference type="OrthoDB" id="146449at2157"/>
<dbReference type="Proteomes" id="UP000060778">
    <property type="component" value="Chromosome"/>
</dbReference>
<dbReference type="GO" id="GO:0004775">
    <property type="term" value="F:succinate-CoA ligase (ADP-forming) activity"/>
    <property type="evidence" value="ECO:0007669"/>
    <property type="project" value="UniProtKB-UniRule"/>
</dbReference>
<dbReference type="GeneID" id="30679518"/>
<reference evidence="9 10" key="1">
    <citation type="submission" date="2013-11" db="EMBL/GenBank/DDBJ databases">
        <title>Comparative genomics of Ignicoccus.</title>
        <authorList>
            <person name="Podar M."/>
        </authorList>
    </citation>
    <scope>NUCLEOTIDE SEQUENCE [LARGE SCALE GENOMIC DNA]</scope>
    <source>
        <strain evidence="9 10">DSM 13165</strain>
    </source>
</reference>
<keyword evidence="1 7" id="KW-0816">Tricarboxylic acid cycle</keyword>
<dbReference type="GO" id="GO:0042709">
    <property type="term" value="C:succinate-CoA ligase complex"/>
    <property type="evidence" value="ECO:0007669"/>
    <property type="project" value="TreeGrafter"/>
</dbReference>
<feature type="binding site" evidence="7">
    <location>
        <begin position="311"/>
        <end position="313"/>
    </location>
    <ligand>
        <name>substrate</name>
        <note>ligand shared with subunit alpha</note>
    </ligand>
</feature>
<evidence type="ECO:0000256" key="3">
    <source>
        <dbReference type="ARBA" id="ARBA00022723"/>
    </source>
</evidence>
<evidence type="ECO:0000256" key="2">
    <source>
        <dbReference type="ARBA" id="ARBA00022598"/>
    </source>
</evidence>
<dbReference type="Gene3D" id="3.30.1490.20">
    <property type="entry name" value="ATP-grasp fold, A domain"/>
    <property type="match status" value="1"/>
</dbReference>
<organism evidence="9 10">
    <name type="scientific">Ignicoccus islandicus DSM 13165</name>
    <dbReference type="NCBI Taxonomy" id="940295"/>
    <lineage>
        <taxon>Archaea</taxon>
        <taxon>Thermoproteota</taxon>
        <taxon>Thermoprotei</taxon>
        <taxon>Desulfurococcales</taxon>
        <taxon>Desulfurococcaceae</taxon>
        <taxon>Ignicoccus</taxon>
    </lineage>
</organism>
<dbReference type="FunFam" id="3.30.470.20:FF:000002">
    <property type="entry name" value="Succinate--CoA ligase [ADP-forming] subunit beta"/>
    <property type="match status" value="1"/>
</dbReference>
<sequence>MNLLEYEAKEIAKKYKIPVPEGVLIESPDQVYEAIDRLGLPVVLKAQVPVAGRGKAGGVKLAKDADEARDIAEELFEKEIKGFPVYSILVEKAAQIERELYLSFVLDRSNRQVVMLASAEGGMEIEELAKEKPEAIIKLPIEPEIGLKSHEARMVGKKIGLSGNLLRSFENIAKAMYQIFMDYDAELVESNPLAVTSDGLKALDFRMIIDDNSLIRHPELESSRERELRGAERIAARKGFFYVELDGNIGIIGNGAGLTMATMDVVKYYGGNPANFLDIGGGARRDRVKEAVKVLLENPKVKVIFVNIFGGITLASEVALGIVDALNESPVKKPIVARIVGTAEEEGRRILKEAGIPLFDSMDEAAKYAVQLAKSSA</sequence>
<evidence type="ECO:0000313" key="9">
    <source>
        <dbReference type="EMBL" id="ALU11390.1"/>
    </source>
</evidence>
<dbReference type="PANTHER" id="PTHR11815:SF10">
    <property type="entry name" value="SUCCINATE--COA LIGASE [GDP-FORMING] SUBUNIT BETA, MITOCHONDRIAL"/>
    <property type="match status" value="1"/>
</dbReference>
<dbReference type="InterPro" id="IPR005811">
    <property type="entry name" value="SUCC_ACL_C"/>
</dbReference>
<evidence type="ECO:0000313" key="10">
    <source>
        <dbReference type="Proteomes" id="UP000060778"/>
    </source>
</evidence>
<dbReference type="EC" id="6.2.1.5" evidence="7"/>
<dbReference type="HAMAP" id="MF_00558">
    <property type="entry name" value="Succ_CoA_beta"/>
    <property type="match status" value="1"/>
</dbReference>
<evidence type="ECO:0000259" key="8">
    <source>
        <dbReference type="PROSITE" id="PS50975"/>
    </source>
</evidence>
<dbReference type="PANTHER" id="PTHR11815">
    <property type="entry name" value="SUCCINYL-COA SYNTHETASE BETA CHAIN"/>
    <property type="match status" value="1"/>
</dbReference>
<comment type="pathway">
    <text evidence="7">Carbohydrate metabolism; tricarboxylic acid cycle; succinate from succinyl-CoA (ligase route): step 1/1.</text>
</comment>
<dbReference type="Gene3D" id="3.40.50.261">
    <property type="entry name" value="Succinyl-CoA synthetase domains"/>
    <property type="match status" value="1"/>
</dbReference>
<proteinExistence type="inferred from homology"/>
<dbReference type="STRING" id="940295.EYM_00490"/>
<dbReference type="EMBL" id="CP006867">
    <property type="protein sequence ID" value="ALU11390.1"/>
    <property type="molecule type" value="Genomic_DNA"/>
</dbReference>
<dbReference type="RefSeq" id="WP_075049179.1">
    <property type="nucleotide sequence ID" value="NZ_CP006867.1"/>
</dbReference>
<name>A0A0U3E7N3_9CREN</name>
<dbReference type="Pfam" id="PF00549">
    <property type="entry name" value="Ligase_CoA"/>
    <property type="match status" value="1"/>
</dbReference>
<dbReference type="PROSITE" id="PS50975">
    <property type="entry name" value="ATP_GRASP"/>
    <property type="match status" value="1"/>
</dbReference>
<comment type="cofactor">
    <cofactor evidence="7">
        <name>Mg(2+)</name>
        <dbReference type="ChEBI" id="CHEBI:18420"/>
    </cofactor>
    <text evidence="7">Binds 1 Mg(2+) ion per subunit.</text>
</comment>
<comment type="subunit">
    <text evidence="7">Heterotetramer of two alpha and two beta subunits.</text>
</comment>
<dbReference type="NCBIfam" id="TIGR01016">
    <property type="entry name" value="sucCoAbeta"/>
    <property type="match status" value="1"/>
</dbReference>
<dbReference type="GO" id="GO:0006104">
    <property type="term" value="P:succinyl-CoA metabolic process"/>
    <property type="evidence" value="ECO:0007669"/>
    <property type="project" value="TreeGrafter"/>
</dbReference>
<dbReference type="NCBIfam" id="NF001913">
    <property type="entry name" value="PRK00696.1"/>
    <property type="match status" value="1"/>
</dbReference>
<feature type="binding site" evidence="7">
    <location>
        <position position="204"/>
    </location>
    <ligand>
        <name>Mg(2+)</name>
        <dbReference type="ChEBI" id="CHEBI:18420"/>
    </ligand>
</feature>
<evidence type="ECO:0000256" key="6">
    <source>
        <dbReference type="ARBA" id="ARBA00022842"/>
    </source>
</evidence>
<gene>
    <name evidence="7" type="primary">sucC</name>
    <name evidence="9" type="ORF">EYM_00490</name>
</gene>
<dbReference type="InterPro" id="IPR017866">
    <property type="entry name" value="Succ-CoA_synthase_bsu_CS"/>
</dbReference>
<comment type="catalytic activity">
    <reaction evidence="7">
        <text>GTP + succinate + CoA = succinyl-CoA + GDP + phosphate</text>
        <dbReference type="Rhea" id="RHEA:22120"/>
        <dbReference type="ChEBI" id="CHEBI:30031"/>
        <dbReference type="ChEBI" id="CHEBI:37565"/>
        <dbReference type="ChEBI" id="CHEBI:43474"/>
        <dbReference type="ChEBI" id="CHEBI:57287"/>
        <dbReference type="ChEBI" id="CHEBI:57292"/>
        <dbReference type="ChEBI" id="CHEBI:58189"/>
    </reaction>
</comment>
<dbReference type="GO" id="GO:0000287">
    <property type="term" value="F:magnesium ion binding"/>
    <property type="evidence" value="ECO:0007669"/>
    <property type="project" value="UniProtKB-UniRule"/>
</dbReference>
<dbReference type="InterPro" id="IPR005809">
    <property type="entry name" value="Succ_CoA_ligase-like_bsu"/>
</dbReference>
<dbReference type="GO" id="GO:0005524">
    <property type="term" value="F:ATP binding"/>
    <property type="evidence" value="ECO:0007669"/>
    <property type="project" value="UniProtKB-UniRule"/>
</dbReference>
<dbReference type="KEGG" id="iis:EYM_00490"/>
<dbReference type="InterPro" id="IPR013650">
    <property type="entry name" value="ATP-grasp_succ-CoA_synth-type"/>
</dbReference>
<keyword evidence="2 7" id="KW-0436">Ligase</keyword>
<dbReference type="FunFam" id="3.40.50.261:FF:000007">
    <property type="entry name" value="Succinate--CoA ligase [ADP-forming] subunit beta"/>
    <property type="match status" value="1"/>
</dbReference>
<dbReference type="PATRIC" id="fig|940295.4.peg.97"/>
<dbReference type="PIRSF" id="PIRSF001554">
    <property type="entry name" value="SucCS_beta"/>
    <property type="match status" value="1"/>
</dbReference>
<accession>A0A0U3E7N3</accession>
<dbReference type="GO" id="GO:0006099">
    <property type="term" value="P:tricarboxylic acid cycle"/>
    <property type="evidence" value="ECO:0007669"/>
    <property type="project" value="UniProtKB-UniRule"/>
</dbReference>
<dbReference type="Gene3D" id="3.30.470.20">
    <property type="entry name" value="ATP-grasp fold, B domain"/>
    <property type="match status" value="1"/>
</dbReference>
<dbReference type="InterPro" id="IPR013815">
    <property type="entry name" value="ATP_grasp_subdomain_1"/>
</dbReference>
<dbReference type="GO" id="GO:0004776">
    <property type="term" value="F:succinate-CoA ligase (GDP-forming) activity"/>
    <property type="evidence" value="ECO:0007669"/>
    <property type="project" value="RHEA"/>
</dbReference>
<feature type="binding site" evidence="7">
    <location>
        <position position="254"/>
    </location>
    <ligand>
        <name>substrate</name>
        <note>ligand shared with subunit alpha</note>
    </ligand>
</feature>
<comment type="catalytic activity">
    <reaction evidence="7">
        <text>succinate + ATP + CoA = succinyl-CoA + ADP + phosphate</text>
        <dbReference type="Rhea" id="RHEA:17661"/>
        <dbReference type="ChEBI" id="CHEBI:30031"/>
        <dbReference type="ChEBI" id="CHEBI:30616"/>
        <dbReference type="ChEBI" id="CHEBI:43474"/>
        <dbReference type="ChEBI" id="CHEBI:57287"/>
        <dbReference type="ChEBI" id="CHEBI:57292"/>
        <dbReference type="ChEBI" id="CHEBI:456216"/>
        <dbReference type="EC" id="6.2.1.5"/>
    </reaction>
</comment>
<feature type="binding site" evidence="7">
    <location>
        <position position="45"/>
    </location>
    <ligand>
        <name>ATP</name>
        <dbReference type="ChEBI" id="CHEBI:30616"/>
    </ligand>
</feature>
<dbReference type="UniPathway" id="UPA00223">
    <property type="reaction ID" value="UER00999"/>
</dbReference>
<dbReference type="SUPFAM" id="SSF52210">
    <property type="entry name" value="Succinyl-CoA synthetase domains"/>
    <property type="match status" value="1"/>
</dbReference>
<keyword evidence="6 7" id="KW-0460">Magnesium</keyword>
<feature type="binding site" evidence="7">
    <location>
        <position position="91"/>
    </location>
    <ligand>
        <name>ATP</name>
        <dbReference type="ChEBI" id="CHEBI:30616"/>
    </ligand>
</feature>
<feature type="binding site" evidence="7">
    <location>
        <position position="94"/>
    </location>
    <ligand>
        <name>ATP</name>
        <dbReference type="ChEBI" id="CHEBI:30616"/>
    </ligand>
</feature>
<keyword evidence="10" id="KW-1185">Reference proteome</keyword>
<evidence type="ECO:0000256" key="7">
    <source>
        <dbReference type="HAMAP-Rule" id="MF_00558"/>
    </source>
</evidence>
<keyword evidence="4 7" id="KW-0547">Nucleotide-binding</keyword>
<evidence type="ECO:0000256" key="4">
    <source>
        <dbReference type="ARBA" id="ARBA00022741"/>
    </source>
</evidence>
<evidence type="ECO:0000256" key="5">
    <source>
        <dbReference type="ARBA" id="ARBA00022840"/>
    </source>
</evidence>
<comment type="similarity">
    <text evidence="7">Belongs to the succinate/malate CoA ligase beta subunit family.</text>
</comment>
<dbReference type="SUPFAM" id="SSF56059">
    <property type="entry name" value="Glutathione synthetase ATP-binding domain-like"/>
    <property type="match status" value="1"/>
</dbReference>
<comment type="function">
    <text evidence="7">Succinyl-CoA synthetase functions in the citric acid cycle (TCA), coupling the hydrolysis of succinyl-CoA to the synthesis of either ATP or GTP and thus represents the only step of substrate-level phosphorylation in the TCA. The beta subunit provides nucleotide specificity of the enzyme and binds the substrate succinate, while the binding sites for coenzyme A and phosphate are found in the alpha subunit.</text>
</comment>
<feature type="binding site" evidence="7">
    <location>
        <position position="191"/>
    </location>
    <ligand>
        <name>Mg(2+)</name>
        <dbReference type="ChEBI" id="CHEBI:18420"/>
    </ligand>
</feature>
<dbReference type="InterPro" id="IPR016102">
    <property type="entry name" value="Succinyl-CoA_synth-like"/>
</dbReference>
<dbReference type="AlphaFoldDB" id="A0A0U3E7N3"/>
<keyword evidence="3 7" id="KW-0479">Metal-binding</keyword>
<feature type="domain" description="ATP-grasp" evidence="8">
    <location>
        <begin position="9"/>
        <end position="242"/>
    </location>
</feature>
<dbReference type="Pfam" id="PF08442">
    <property type="entry name" value="ATP-grasp_2"/>
    <property type="match status" value="1"/>
</dbReference>
<evidence type="ECO:0000256" key="1">
    <source>
        <dbReference type="ARBA" id="ARBA00022532"/>
    </source>
</evidence>
<feature type="binding site" evidence="7">
    <location>
        <position position="99"/>
    </location>
    <ligand>
        <name>ATP</name>
        <dbReference type="ChEBI" id="CHEBI:30616"/>
    </ligand>
</feature>
<feature type="binding site" evidence="7">
    <location>
        <begin position="52"/>
        <end position="54"/>
    </location>
    <ligand>
        <name>ATP</name>
        <dbReference type="ChEBI" id="CHEBI:30616"/>
    </ligand>
</feature>